<protein>
    <recommendedName>
        <fullName evidence="4">DUF2946 domain-containing protein</fullName>
    </recommendedName>
</protein>
<keyword evidence="3" id="KW-1185">Reference proteome</keyword>
<dbReference type="RefSeq" id="WP_090668018.1">
    <property type="nucleotide sequence ID" value="NZ_FNIT01000001.1"/>
</dbReference>
<sequence>MRPSRTSRWNGFAALRRERSAFAALGLVLLLVQMLLSGVSQGAMAAERLAAPDLGLICHSLADGNRLIAPQTPEEPERSCPCLAGVCLVSAHALVPGDADASVTVRPQVARSVATRPAAASDPRRPIDLFARASRGPPTRI</sequence>
<dbReference type="STRING" id="1166073.SAMN05192530_101375"/>
<name>A0A1H0CMN6_9HYPH</name>
<accession>A0A1H0CMN6</accession>
<feature type="region of interest" description="Disordered" evidence="1">
    <location>
        <begin position="112"/>
        <end position="141"/>
    </location>
</feature>
<dbReference type="AlphaFoldDB" id="A0A1H0CMN6"/>
<organism evidence="2 3">
    <name type="scientific">Aureimonas jatrophae</name>
    <dbReference type="NCBI Taxonomy" id="1166073"/>
    <lineage>
        <taxon>Bacteria</taxon>
        <taxon>Pseudomonadati</taxon>
        <taxon>Pseudomonadota</taxon>
        <taxon>Alphaproteobacteria</taxon>
        <taxon>Hyphomicrobiales</taxon>
        <taxon>Aurantimonadaceae</taxon>
        <taxon>Aureimonas</taxon>
    </lineage>
</organism>
<evidence type="ECO:0000313" key="2">
    <source>
        <dbReference type="EMBL" id="SDN59011.1"/>
    </source>
</evidence>
<evidence type="ECO:0000256" key="1">
    <source>
        <dbReference type="SAM" id="MobiDB-lite"/>
    </source>
</evidence>
<evidence type="ECO:0000313" key="3">
    <source>
        <dbReference type="Proteomes" id="UP000198793"/>
    </source>
</evidence>
<evidence type="ECO:0008006" key="4">
    <source>
        <dbReference type="Google" id="ProtNLM"/>
    </source>
</evidence>
<dbReference type="Proteomes" id="UP000198793">
    <property type="component" value="Unassembled WGS sequence"/>
</dbReference>
<gene>
    <name evidence="2" type="ORF">SAMN05192530_101375</name>
</gene>
<dbReference type="OrthoDB" id="9840737at2"/>
<proteinExistence type="predicted"/>
<reference evidence="2 3" key="1">
    <citation type="submission" date="2016-10" db="EMBL/GenBank/DDBJ databases">
        <authorList>
            <person name="de Groot N.N."/>
        </authorList>
    </citation>
    <scope>NUCLEOTIDE SEQUENCE [LARGE SCALE GENOMIC DNA]</scope>
    <source>
        <strain evidence="3">L7-484,KACC 16230,DSM 25025</strain>
    </source>
</reference>
<dbReference type="EMBL" id="FNIT01000001">
    <property type="protein sequence ID" value="SDN59011.1"/>
    <property type="molecule type" value="Genomic_DNA"/>
</dbReference>